<dbReference type="PROSITE" id="PS51194">
    <property type="entry name" value="HELICASE_CTER"/>
    <property type="match status" value="1"/>
</dbReference>
<dbReference type="KEGG" id="pru:PRU_1053"/>
<evidence type="ECO:0000259" key="5">
    <source>
        <dbReference type="PROSITE" id="PS51192"/>
    </source>
</evidence>
<dbReference type="Gene3D" id="3.40.50.300">
    <property type="entry name" value="P-loop containing nucleotide triphosphate hydrolases"/>
    <property type="match status" value="2"/>
</dbReference>
<dbReference type="SMART" id="SM00487">
    <property type="entry name" value="DEXDc"/>
    <property type="match status" value="1"/>
</dbReference>
<evidence type="ECO:0000313" key="8">
    <source>
        <dbReference type="Proteomes" id="UP000000927"/>
    </source>
</evidence>
<gene>
    <name evidence="7" type="ordered locus">PRU_1053</name>
</gene>
<dbReference type="GeneID" id="31500623"/>
<evidence type="ECO:0000259" key="6">
    <source>
        <dbReference type="PROSITE" id="PS51194"/>
    </source>
</evidence>
<dbReference type="GO" id="GO:0004386">
    <property type="term" value="F:helicase activity"/>
    <property type="evidence" value="ECO:0007669"/>
    <property type="project" value="UniProtKB-KW"/>
</dbReference>
<dbReference type="GO" id="GO:0003677">
    <property type="term" value="F:DNA binding"/>
    <property type="evidence" value="ECO:0007669"/>
    <property type="project" value="InterPro"/>
</dbReference>
<dbReference type="InterPro" id="IPR050615">
    <property type="entry name" value="ATP-dep_DNA_Helicase"/>
</dbReference>
<keyword evidence="3" id="KW-0347">Helicase</keyword>
<keyword evidence="1" id="KW-0547">Nucleotide-binding</keyword>
<dbReference type="GO" id="GO:0005524">
    <property type="term" value="F:ATP binding"/>
    <property type="evidence" value="ECO:0007669"/>
    <property type="project" value="UniProtKB-KW"/>
</dbReference>
<keyword evidence="2" id="KW-0378">Hydrolase</keyword>
<dbReference type="PANTHER" id="PTHR11274">
    <property type="entry name" value="RAD25/XP-B DNA REPAIR HELICASE"/>
    <property type="match status" value="1"/>
</dbReference>
<organism evidence="7 8">
    <name type="scientific">Xylanibacter ruminicola (strain ATCC 19189 / DSM 19721 / CIP 105475 / JCM 8958 / 23)</name>
    <name type="common">Prevotella ruminicola</name>
    <dbReference type="NCBI Taxonomy" id="264731"/>
    <lineage>
        <taxon>Bacteria</taxon>
        <taxon>Pseudomonadati</taxon>
        <taxon>Bacteroidota</taxon>
        <taxon>Bacteroidia</taxon>
        <taxon>Bacteroidales</taxon>
        <taxon>Prevotellaceae</taxon>
        <taxon>Xylanibacter</taxon>
    </lineage>
</organism>
<evidence type="ECO:0000256" key="3">
    <source>
        <dbReference type="ARBA" id="ARBA00022806"/>
    </source>
</evidence>
<dbReference type="AlphaFoldDB" id="D5ERX9"/>
<sequence>MLKNDVIWPSHRQFDSRTEWEPVGFFSECLCNATSFDLMLGFFSSSAIEVLADGFALFLYHGGKMRLIINDVLTQADKDFIAKGKEGSVLDFFDIDNLEKIKNTLSKRNRHFYDCLSFLIQENRLEIKIIRPRDSVGISHPKQGVFSDAYNSICFNGSCNFSRNALIENIESISIDCDWDGSVAENRVRHNKELFQTAFAEQNPNYVYVDASKIRSNIQNCFRKKEIEELLEEEEEIIRKEKKEYPINNNVAYALKRTREKVNNVISLIKEKYNHSEEDQDLPAFPYVTGPHEYQNKAFEKWVANKQKGLFAMATGTGKTITSLNCLLNIYKGKAGCYKAIILVPTTVLVDQWAVECKKFHFDSIIKVYSKNVSWKKSLDNIILQEKINDDNKLNYIIISTYASFARDNVFTILTQLPRKKVLFIADECHNIGAGKIKVRLPYIPYGRRIGLSATPQRQFDDAGNNAINDFFGIKEDYTFEYTMQQAIQEGKLCQYYYYPHVVYLNSEEMQEYNELSVKLAKYYLVDSDRFKKDDILMSLLLKRKRIIHKASGKKTVFYDILKDRIKTNGSLKYSLIYVPEGNEPAEYFDNDSDSQDTISDDVETQHLIDEYTRIVAEVDPHTTVMQFTSETANRDGILEKFSKGQLDVLTSMKCLDEGVDVPRSEMAIFCASTGNPRQFIQRRGRILRTHEDKKYAIIHDLVVAPKIDYAMSSYKMERNLLNNEMKRVREFANLSQNSSDTVKELEDILTYYNLPIF</sequence>
<dbReference type="Pfam" id="PF04851">
    <property type="entry name" value="ResIII"/>
    <property type="match status" value="1"/>
</dbReference>
<dbReference type="eggNOG" id="COG1061">
    <property type="taxonomic scope" value="Bacteria"/>
</dbReference>
<dbReference type="Gene3D" id="3.30.870.10">
    <property type="entry name" value="Endonuclease Chain A"/>
    <property type="match status" value="1"/>
</dbReference>
<dbReference type="PANTHER" id="PTHR11274:SF0">
    <property type="entry name" value="GENERAL TRANSCRIPTION AND DNA REPAIR FACTOR IIH HELICASE SUBUNIT XPB"/>
    <property type="match status" value="1"/>
</dbReference>
<dbReference type="PROSITE" id="PS51192">
    <property type="entry name" value="HELICASE_ATP_BIND_1"/>
    <property type="match status" value="1"/>
</dbReference>
<evidence type="ECO:0000256" key="4">
    <source>
        <dbReference type="ARBA" id="ARBA00022840"/>
    </source>
</evidence>
<dbReference type="EMBL" id="CP002006">
    <property type="protein sequence ID" value="ADE83765.1"/>
    <property type="molecule type" value="Genomic_DNA"/>
</dbReference>
<proteinExistence type="predicted"/>
<dbReference type="RefSeq" id="WP_013065747.1">
    <property type="nucleotide sequence ID" value="NC_014033.1"/>
</dbReference>
<feature type="domain" description="Helicase ATP-binding" evidence="5">
    <location>
        <begin position="300"/>
        <end position="474"/>
    </location>
</feature>
<evidence type="ECO:0000256" key="2">
    <source>
        <dbReference type="ARBA" id="ARBA00022801"/>
    </source>
</evidence>
<reference evidence="7 8" key="1">
    <citation type="journal article" date="2010" name="Microb. Ecol.">
        <title>Comparative genome analysis of Prevotella ruminicola and Prevotella bryantii: insights into their environmental niche.</title>
        <authorList>
            <consortium name="North American Consortium for Rumen Bacteria"/>
            <person name="Purushe J."/>
            <person name="Fouts D.E."/>
            <person name="Morrison M."/>
            <person name="White B.A."/>
            <person name="Mackie R.I."/>
            <person name="Coutinho P.M."/>
            <person name="Henrissat B."/>
            <person name="Nelson K.E."/>
        </authorList>
    </citation>
    <scope>NUCLEOTIDE SEQUENCE [LARGE SCALE GENOMIC DNA]</scope>
    <source>
        <strain evidence="8">ATCC 19189 / JCM 8958 / 23</strain>
    </source>
</reference>
<dbReference type="InterPro" id="IPR001650">
    <property type="entry name" value="Helicase_C-like"/>
</dbReference>
<name>D5ERX9_XYLR2</name>
<feature type="domain" description="Helicase C-terminal" evidence="6">
    <location>
        <begin position="571"/>
        <end position="727"/>
    </location>
</feature>
<dbReference type="Pfam" id="PF00271">
    <property type="entry name" value="Helicase_C"/>
    <property type="match status" value="1"/>
</dbReference>
<dbReference type="STRING" id="264731.PRU_1053"/>
<dbReference type="HOGENOM" id="CLU_024175_0_0_10"/>
<accession>D5ERX9</accession>
<dbReference type="InterPro" id="IPR006935">
    <property type="entry name" value="Helicase/UvrB_N"/>
</dbReference>
<dbReference type="CDD" id="cd17926">
    <property type="entry name" value="DEXHc_RE"/>
    <property type="match status" value="1"/>
</dbReference>
<dbReference type="SMART" id="SM00490">
    <property type="entry name" value="HELICc"/>
    <property type="match status" value="1"/>
</dbReference>
<evidence type="ECO:0000256" key="1">
    <source>
        <dbReference type="ARBA" id="ARBA00022741"/>
    </source>
</evidence>
<keyword evidence="8" id="KW-1185">Reference proteome</keyword>
<dbReference type="InterPro" id="IPR027417">
    <property type="entry name" value="P-loop_NTPase"/>
</dbReference>
<dbReference type="InterPro" id="IPR014001">
    <property type="entry name" value="Helicase_ATP-bd"/>
</dbReference>
<dbReference type="GO" id="GO:0016787">
    <property type="term" value="F:hydrolase activity"/>
    <property type="evidence" value="ECO:0007669"/>
    <property type="project" value="UniProtKB-KW"/>
</dbReference>
<keyword evidence="4" id="KW-0067">ATP-binding</keyword>
<dbReference type="Proteomes" id="UP000000927">
    <property type="component" value="Chromosome"/>
</dbReference>
<protein>
    <submittedName>
        <fullName evidence="7">Type III restriction-modification system, Res subunit</fullName>
    </submittedName>
</protein>
<evidence type="ECO:0000313" key="7">
    <source>
        <dbReference type="EMBL" id="ADE83765.1"/>
    </source>
</evidence>
<dbReference type="SUPFAM" id="SSF52540">
    <property type="entry name" value="P-loop containing nucleoside triphosphate hydrolases"/>
    <property type="match status" value="2"/>
</dbReference>